<gene>
    <name evidence="1" type="ORF">V6N11_074817</name>
</gene>
<evidence type="ECO:0000313" key="1">
    <source>
        <dbReference type="EMBL" id="KAK9007903.1"/>
    </source>
</evidence>
<evidence type="ECO:0000313" key="2">
    <source>
        <dbReference type="Proteomes" id="UP001396334"/>
    </source>
</evidence>
<keyword evidence="2" id="KW-1185">Reference proteome</keyword>
<comment type="caution">
    <text evidence="1">The sequence shown here is derived from an EMBL/GenBank/DDBJ whole genome shotgun (WGS) entry which is preliminary data.</text>
</comment>
<dbReference type="Proteomes" id="UP001396334">
    <property type="component" value="Unassembled WGS sequence"/>
</dbReference>
<name>A0ABR2R4N9_9ROSI</name>
<proteinExistence type="predicted"/>
<dbReference type="EMBL" id="JBBPBN010000026">
    <property type="protein sequence ID" value="KAK9007903.1"/>
    <property type="molecule type" value="Genomic_DNA"/>
</dbReference>
<protein>
    <submittedName>
        <fullName evidence="1">Uncharacterized protein</fullName>
    </submittedName>
</protein>
<sequence length="89" mass="9935">MRCRPAATIQRLYKHALPLQNFAALTSQCYHISIIKTFLLNSPSKVSPTCHAWGLMLPMEMLGETLEGSSRDIVLHALKLRPDSMKAPS</sequence>
<accession>A0ABR2R4N9</accession>
<organism evidence="1 2">
    <name type="scientific">Hibiscus sabdariffa</name>
    <name type="common">roselle</name>
    <dbReference type="NCBI Taxonomy" id="183260"/>
    <lineage>
        <taxon>Eukaryota</taxon>
        <taxon>Viridiplantae</taxon>
        <taxon>Streptophyta</taxon>
        <taxon>Embryophyta</taxon>
        <taxon>Tracheophyta</taxon>
        <taxon>Spermatophyta</taxon>
        <taxon>Magnoliopsida</taxon>
        <taxon>eudicotyledons</taxon>
        <taxon>Gunneridae</taxon>
        <taxon>Pentapetalae</taxon>
        <taxon>rosids</taxon>
        <taxon>malvids</taxon>
        <taxon>Malvales</taxon>
        <taxon>Malvaceae</taxon>
        <taxon>Malvoideae</taxon>
        <taxon>Hibiscus</taxon>
    </lineage>
</organism>
<reference evidence="1 2" key="1">
    <citation type="journal article" date="2024" name="G3 (Bethesda)">
        <title>Genome assembly of Hibiscus sabdariffa L. provides insights into metabolisms of medicinal natural products.</title>
        <authorList>
            <person name="Kim T."/>
        </authorList>
    </citation>
    <scope>NUCLEOTIDE SEQUENCE [LARGE SCALE GENOMIC DNA]</scope>
    <source>
        <strain evidence="1">TK-2024</strain>
        <tissue evidence="1">Old leaves</tissue>
    </source>
</reference>